<proteinExistence type="predicted"/>
<evidence type="ECO:0000313" key="5">
    <source>
        <dbReference type="WBParaSite" id="PSAMB.scaffold3708size17165.g22264.t1"/>
    </source>
</evidence>
<dbReference type="InterPro" id="IPR050373">
    <property type="entry name" value="Fibrinogen_C-term_domain"/>
</dbReference>
<evidence type="ECO:0000256" key="2">
    <source>
        <dbReference type="SAM" id="Phobius"/>
    </source>
</evidence>
<dbReference type="PANTHER" id="PTHR19143">
    <property type="entry name" value="FIBRINOGEN/TENASCIN/ANGIOPOEITIN"/>
    <property type="match status" value="1"/>
</dbReference>
<keyword evidence="2" id="KW-1133">Transmembrane helix</keyword>
<name>A0A914WAR0_9BILA</name>
<dbReference type="InterPro" id="IPR002181">
    <property type="entry name" value="Fibrinogen_a/b/g_C_dom"/>
</dbReference>
<dbReference type="Gene3D" id="3.90.215.10">
    <property type="entry name" value="Gamma Fibrinogen, chain A, domain 1"/>
    <property type="match status" value="1"/>
</dbReference>
<keyword evidence="4" id="KW-1185">Reference proteome</keyword>
<dbReference type="InterPro" id="IPR014716">
    <property type="entry name" value="Fibrinogen_a/b/g_C_1"/>
</dbReference>
<feature type="compositionally biased region" description="Polar residues" evidence="1">
    <location>
        <begin position="1"/>
        <end position="18"/>
    </location>
</feature>
<dbReference type="InterPro" id="IPR036056">
    <property type="entry name" value="Fibrinogen-like_C"/>
</dbReference>
<protein>
    <submittedName>
        <fullName evidence="5">Fibrinogen C-terminal domain-containing protein</fullName>
    </submittedName>
</protein>
<evidence type="ECO:0000259" key="3">
    <source>
        <dbReference type="PROSITE" id="PS51406"/>
    </source>
</evidence>
<feature type="transmembrane region" description="Helical" evidence="2">
    <location>
        <begin position="54"/>
        <end position="76"/>
    </location>
</feature>
<dbReference type="GO" id="GO:0005615">
    <property type="term" value="C:extracellular space"/>
    <property type="evidence" value="ECO:0007669"/>
    <property type="project" value="TreeGrafter"/>
</dbReference>
<dbReference type="PROSITE" id="PS51406">
    <property type="entry name" value="FIBRINOGEN_C_2"/>
    <property type="match status" value="1"/>
</dbReference>
<feature type="region of interest" description="Disordered" evidence="1">
    <location>
        <begin position="1"/>
        <end position="27"/>
    </location>
</feature>
<organism evidence="4 5">
    <name type="scientific">Plectus sambesii</name>
    <dbReference type="NCBI Taxonomy" id="2011161"/>
    <lineage>
        <taxon>Eukaryota</taxon>
        <taxon>Metazoa</taxon>
        <taxon>Ecdysozoa</taxon>
        <taxon>Nematoda</taxon>
        <taxon>Chromadorea</taxon>
        <taxon>Plectida</taxon>
        <taxon>Plectina</taxon>
        <taxon>Plectoidea</taxon>
        <taxon>Plectidae</taxon>
        <taxon>Plectus</taxon>
    </lineage>
</organism>
<keyword evidence="2" id="KW-0472">Membrane</keyword>
<accession>A0A914WAR0</accession>
<evidence type="ECO:0000256" key="1">
    <source>
        <dbReference type="SAM" id="MobiDB-lite"/>
    </source>
</evidence>
<dbReference type="Proteomes" id="UP000887566">
    <property type="component" value="Unplaced"/>
</dbReference>
<reference evidence="5" key="1">
    <citation type="submission" date="2022-11" db="UniProtKB">
        <authorList>
            <consortium name="WormBaseParasite"/>
        </authorList>
    </citation>
    <scope>IDENTIFICATION</scope>
</reference>
<feature type="domain" description="Fibrinogen C-terminal" evidence="3">
    <location>
        <begin position="80"/>
        <end position="226"/>
    </location>
</feature>
<sequence>MMKYRASTNEDNFASPQRQGELPQQPPAGYDNDDQVLFIKEEQPNRITKKYRRIIILVCIGLIFTFAAIFLALAILSKNKNENPIVKDCRELHQKHSDLLSGVYLLSPPGITAFKAYCEMETDGGGWTVFQRRTDGTLSFYDKTWNEYKVGFNNGLENNLWLGNDIIHVLSTKDSNVELRIDLWGDQNPNSRNPNGYWWEKLTNFFIDDEAHFYTLHLSSSFTGNASTSPRKGISWSNVVVLLRLKLPTPTRVLNRSHVSYPTLRWQKARRVIVAAPTPTVDADDADDDDRQRGNVADFIFYIAYFFDRH</sequence>
<evidence type="ECO:0000313" key="4">
    <source>
        <dbReference type="Proteomes" id="UP000887566"/>
    </source>
</evidence>
<dbReference type="NCBIfam" id="NF040941">
    <property type="entry name" value="GGGWT_bact"/>
    <property type="match status" value="1"/>
</dbReference>
<dbReference type="WBParaSite" id="PSAMB.scaffold3708size17165.g22264.t1">
    <property type="protein sequence ID" value="PSAMB.scaffold3708size17165.g22264.t1"/>
    <property type="gene ID" value="PSAMB.scaffold3708size17165.g22264"/>
</dbReference>
<dbReference type="SMART" id="SM00186">
    <property type="entry name" value="FBG"/>
    <property type="match status" value="1"/>
</dbReference>
<dbReference type="Pfam" id="PF00147">
    <property type="entry name" value="Fibrinogen_C"/>
    <property type="match status" value="1"/>
</dbReference>
<dbReference type="SUPFAM" id="SSF56496">
    <property type="entry name" value="Fibrinogen C-terminal domain-like"/>
    <property type="match status" value="1"/>
</dbReference>
<dbReference type="AlphaFoldDB" id="A0A914WAR0"/>
<keyword evidence="2" id="KW-0812">Transmembrane</keyword>